<comment type="caution">
    <text evidence="2">The sequence shown here is derived from an EMBL/GenBank/DDBJ whole genome shotgun (WGS) entry which is preliminary data.</text>
</comment>
<keyword evidence="3" id="KW-1185">Reference proteome</keyword>
<organism evidence="2 3">
    <name type="scientific">Streptomyces synnematoformans</name>
    <dbReference type="NCBI Taxonomy" id="415721"/>
    <lineage>
        <taxon>Bacteria</taxon>
        <taxon>Bacillati</taxon>
        <taxon>Actinomycetota</taxon>
        <taxon>Actinomycetes</taxon>
        <taxon>Kitasatosporales</taxon>
        <taxon>Streptomycetaceae</taxon>
        <taxon>Streptomyces</taxon>
    </lineage>
</organism>
<dbReference type="EMBL" id="BAAAPF010000021">
    <property type="protein sequence ID" value="GAA2113840.1"/>
    <property type="molecule type" value="Genomic_DNA"/>
</dbReference>
<accession>A0ABN2XLW2</accession>
<sequence>MVAGAKLGFVVNLVAEIGEVVAGAAGGRSHDGGALAPEARGEGAAGGAG</sequence>
<evidence type="ECO:0000256" key="1">
    <source>
        <dbReference type="SAM" id="MobiDB-lite"/>
    </source>
</evidence>
<evidence type="ECO:0000313" key="2">
    <source>
        <dbReference type="EMBL" id="GAA2113840.1"/>
    </source>
</evidence>
<name>A0ABN2XLW2_9ACTN</name>
<feature type="region of interest" description="Disordered" evidence="1">
    <location>
        <begin position="25"/>
        <end position="49"/>
    </location>
</feature>
<dbReference type="Proteomes" id="UP001500443">
    <property type="component" value="Unassembled WGS sequence"/>
</dbReference>
<gene>
    <name evidence="2" type="ORF">GCM10009802_12800</name>
</gene>
<proteinExistence type="predicted"/>
<evidence type="ECO:0000313" key="3">
    <source>
        <dbReference type="Proteomes" id="UP001500443"/>
    </source>
</evidence>
<reference evidence="2 3" key="1">
    <citation type="journal article" date="2019" name="Int. J. Syst. Evol. Microbiol.">
        <title>The Global Catalogue of Microorganisms (GCM) 10K type strain sequencing project: providing services to taxonomists for standard genome sequencing and annotation.</title>
        <authorList>
            <consortium name="The Broad Institute Genomics Platform"/>
            <consortium name="The Broad Institute Genome Sequencing Center for Infectious Disease"/>
            <person name="Wu L."/>
            <person name="Ma J."/>
        </authorList>
    </citation>
    <scope>NUCLEOTIDE SEQUENCE [LARGE SCALE GENOMIC DNA]</scope>
    <source>
        <strain evidence="2 3">JCM 15481</strain>
    </source>
</reference>
<protein>
    <submittedName>
        <fullName evidence="2">Uncharacterized protein</fullName>
    </submittedName>
</protein>